<dbReference type="InterPro" id="IPR001173">
    <property type="entry name" value="Glyco_trans_2-like"/>
</dbReference>
<dbReference type="Pfam" id="PF00535">
    <property type="entry name" value="Glycos_transf_2"/>
    <property type="match status" value="1"/>
</dbReference>
<dbReference type="Gene3D" id="3.90.550.10">
    <property type="entry name" value="Spore Coat Polysaccharide Biosynthesis Protein SpsA, Chain A"/>
    <property type="match status" value="1"/>
</dbReference>
<proteinExistence type="inferred from homology"/>
<dbReference type="PANTHER" id="PTHR43630:SF1">
    <property type="entry name" value="POLY-BETA-1,6-N-ACETYL-D-GLUCOSAMINE SYNTHASE"/>
    <property type="match status" value="1"/>
</dbReference>
<comment type="similarity">
    <text evidence="1">Belongs to the glycosyltransferase 2 family.</text>
</comment>
<dbReference type="RefSeq" id="WP_089873864.1">
    <property type="nucleotide sequence ID" value="NZ_FNBH01000003.1"/>
</dbReference>
<evidence type="ECO:0000259" key="4">
    <source>
        <dbReference type="Pfam" id="PF00535"/>
    </source>
</evidence>
<dbReference type="GO" id="GO:0016757">
    <property type="term" value="F:glycosyltransferase activity"/>
    <property type="evidence" value="ECO:0007669"/>
    <property type="project" value="UniProtKB-KW"/>
</dbReference>
<protein>
    <submittedName>
        <fullName evidence="5">Glycosyl transferase family 2</fullName>
    </submittedName>
</protein>
<dbReference type="OrthoDB" id="1142396at2"/>
<evidence type="ECO:0000256" key="1">
    <source>
        <dbReference type="ARBA" id="ARBA00006739"/>
    </source>
</evidence>
<keyword evidence="3 5" id="KW-0808">Transferase</keyword>
<accession>A0A1G7R938</accession>
<dbReference type="STRING" id="454006.SAMN05421825_2599"/>
<gene>
    <name evidence="5" type="ORF">SAMN05421825_2599</name>
</gene>
<evidence type="ECO:0000313" key="6">
    <source>
        <dbReference type="Proteomes" id="UP000199203"/>
    </source>
</evidence>
<evidence type="ECO:0000256" key="3">
    <source>
        <dbReference type="ARBA" id="ARBA00022679"/>
    </source>
</evidence>
<evidence type="ECO:0000313" key="5">
    <source>
        <dbReference type="EMBL" id="SDG07282.1"/>
    </source>
</evidence>
<dbReference type="CDD" id="cd06423">
    <property type="entry name" value="CESA_like"/>
    <property type="match status" value="1"/>
</dbReference>
<keyword evidence="6" id="KW-1185">Reference proteome</keyword>
<sequence>MKFLIIIPTHNEENNILPCLESLKNQSFQDFICVVVNDGSTDRTQQIIINFKLSTSNFQLLDLERSQHEPGAKVVRTFNKGLESVDWKSFDVICKYDADIVFPQNYLEKINQVFETNPKTGIASGLVYIRNYKQNPEIKNLRNPNENWADFSNKNQEWIFENLSSKNHVRGPIKAYRKECFEDMDGLRAVLGWDNLDILLAKKSNWEVVTVKELWVKHLRPTAYKYKSQKAEKLGQYFYNIGLNLPLAMISSAKSSFKNRSVKEFFITINSFLKQKEKRDLSKEEIQFIRNLRWKEFFRNFGL</sequence>
<dbReference type="AlphaFoldDB" id="A0A1G7R938"/>
<organism evidence="5 6">
    <name type="scientific">Epilithonimonas hungarica</name>
    <dbReference type="NCBI Taxonomy" id="454006"/>
    <lineage>
        <taxon>Bacteria</taxon>
        <taxon>Pseudomonadati</taxon>
        <taxon>Bacteroidota</taxon>
        <taxon>Flavobacteriia</taxon>
        <taxon>Flavobacteriales</taxon>
        <taxon>Weeksellaceae</taxon>
        <taxon>Chryseobacterium group</taxon>
        <taxon>Epilithonimonas</taxon>
    </lineage>
</organism>
<keyword evidence="2" id="KW-0328">Glycosyltransferase</keyword>
<dbReference type="EMBL" id="FNBH01000003">
    <property type="protein sequence ID" value="SDG07282.1"/>
    <property type="molecule type" value="Genomic_DNA"/>
</dbReference>
<feature type="domain" description="Glycosyltransferase 2-like" evidence="4">
    <location>
        <begin position="5"/>
        <end position="157"/>
    </location>
</feature>
<name>A0A1G7R938_9FLAO</name>
<evidence type="ECO:0000256" key="2">
    <source>
        <dbReference type="ARBA" id="ARBA00022676"/>
    </source>
</evidence>
<dbReference type="PANTHER" id="PTHR43630">
    <property type="entry name" value="POLY-BETA-1,6-N-ACETYL-D-GLUCOSAMINE SYNTHASE"/>
    <property type="match status" value="1"/>
</dbReference>
<dbReference type="Proteomes" id="UP000199203">
    <property type="component" value="Unassembled WGS sequence"/>
</dbReference>
<reference evidence="6" key="1">
    <citation type="submission" date="2016-10" db="EMBL/GenBank/DDBJ databases">
        <authorList>
            <person name="Varghese N."/>
            <person name="Submissions S."/>
        </authorList>
    </citation>
    <scope>NUCLEOTIDE SEQUENCE [LARGE SCALE GENOMIC DNA]</scope>
    <source>
        <strain evidence="6">DSM 19684</strain>
    </source>
</reference>
<dbReference type="InterPro" id="IPR029044">
    <property type="entry name" value="Nucleotide-diphossugar_trans"/>
</dbReference>
<dbReference type="SUPFAM" id="SSF53448">
    <property type="entry name" value="Nucleotide-diphospho-sugar transferases"/>
    <property type="match status" value="1"/>
</dbReference>